<feature type="transmembrane region" description="Helical" evidence="7">
    <location>
        <begin position="149"/>
        <end position="172"/>
    </location>
</feature>
<feature type="transmembrane region" description="Helical" evidence="7">
    <location>
        <begin position="326"/>
        <end position="345"/>
    </location>
</feature>
<evidence type="ECO:0000256" key="7">
    <source>
        <dbReference type="SAM" id="Phobius"/>
    </source>
</evidence>
<dbReference type="InterPro" id="IPR050794">
    <property type="entry name" value="CPA2_transporter"/>
</dbReference>
<evidence type="ECO:0000259" key="8">
    <source>
        <dbReference type="Pfam" id="PF00999"/>
    </source>
</evidence>
<feature type="domain" description="Cation/H+ exchanger transmembrane" evidence="8">
    <location>
        <begin position="21"/>
        <end position="408"/>
    </location>
</feature>
<evidence type="ECO:0000256" key="5">
    <source>
        <dbReference type="ARBA" id="ARBA00023065"/>
    </source>
</evidence>
<evidence type="ECO:0000256" key="4">
    <source>
        <dbReference type="ARBA" id="ARBA00022989"/>
    </source>
</evidence>
<dbReference type="InterPro" id="IPR038770">
    <property type="entry name" value="Na+/solute_symporter_sf"/>
</dbReference>
<keyword evidence="6 7" id="KW-0472">Membrane</keyword>
<dbReference type="PANTHER" id="PTHR32468:SF0">
    <property type="entry name" value="K(+)_H(+) ANTIPORTER 1"/>
    <property type="match status" value="1"/>
</dbReference>
<evidence type="ECO:0000256" key="2">
    <source>
        <dbReference type="ARBA" id="ARBA00022448"/>
    </source>
</evidence>
<keyword evidence="10" id="KW-1185">Reference proteome</keyword>
<keyword evidence="5" id="KW-0406">Ion transport</keyword>
<dbReference type="GO" id="GO:1902600">
    <property type="term" value="P:proton transmembrane transport"/>
    <property type="evidence" value="ECO:0007669"/>
    <property type="project" value="InterPro"/>
</dbReference>
<dbReference type="GO" id="GO:0016020">
    <property type="term" value="C:membrane"/>
    <property type="evidence" value="ECO:0007669"/>
    <property type="project" value="UniProtKB-SubCell"/>
</dbReference>
<dbReference type="GO" id="GO:0015297">
    <property type="term" value="F:antiporter activity"/>
    <property type="evidence" value="ECO:0007669"/>
    <property type="project" value="InterPro"/>
</dbReference>
<feature type="transmembrane region" description="Helical" evidence="7">
    <location>
        <begin position="357"/>
        <end position="382"/>
    </location>
</feature>
<feature type="transmembrane region" description="Helical" evidence="7">
    <location>
        <begin position="394"/>
        <end position="414"/>
    </location>
</feature>
<gene>
    <name evidence="9" type="ORF">KL771_07795</name>
</gene>
<evidence type="ECO:0000256" key="6">
    <source>
        <dbReference type="ARBA" id="ARBA00023136"/>
    </source>
</evidence>
<comment type="subcellular location">
    <subcellularLocation>
        <location evidence="1">Membrane</location>
        <topology evidence="1">Multi-pass membrane protein</topology>
    </subcellularLocation>
</comment>
<dbReference type="EMBL" id="JAHHZF010000003">
    <property type="protein sequence ID" value="MBT9289349.1"/>
    <property type="molecule type" value="Genomic_DNA"/>
</dbReference>
<proteinExistence type="predicted"/>
<evidence type="ECO:0000256" key="1">
    <source>
        <dbReference type="ARBA" id="ARBA00004141"/>
    </source>
</evidence>
<accession>A0A947D9H5</accession>
<keyword evidence="2" id="KW-0813">Transport</keyword>
<feature type="transmembrane region" description="Helical" evidence="7">
    <location>
        <begin position="106"/>
        <end position="129"/>
    </location>
</feature>
<feature type="transmembrane region" description="Helical" evidence="7">
    <location>
        <begin position="212"/>
        <end position="231"/>
    </location>
</feature>
<dbReference type="AlphaFoldDB" id="A0A947D9H5"/>
<evidence type="ECO:0000313" key="9">
    <source>
        <dbReference type="EMBL" id="MBT9289349.1"/>
    </source>
</evidence>
<keyword evidence="4 7" id="KW-1133">Transmembrane helix</keyword>
<evidence type="ECO:0000256" key="3">
    <source>
        <dbReference type="ARBA" id="ARBA00022692"/>
    </source>
</evidence>
<dbReference type="PANTHER" id="PTHR32468">
    <property type="entry name" value="CATION/H + ANTIPORTER"/>
    <property type="match status" value="1"/>
</dbReference>
<dbReference type="Proteomes" id="UP000766595">
    <property type="component" value="Unassembled WGS sequence"/>
</dbReference>
<sequence length="437" mass="45409">MEELALNFKKYIIIPQGAVVVLVPFVIWHLFRGNRILPLAVIQILAGVLLGPSVFGALDPDGFKLLFGKELTGGVQGLALVAVTLFGFIAGTDADREQIAHAGRSVVAISLGGMAFTAAIGAVAGYFIARGYPCASPEQLSCATGRNPSLVLFAAAFALAVAIPALPILVILTRELGLMRARVGQVALASAGVGDVVSWASIALILPFAKGTGIGEALAVAVGGAGLNYLFLRHGATRYFEHLLAVGAAERVILSVIGITIFLSGTITAVAGLHPVIGAFMAGIFLPERIREFAAAKLDQPTQLVLMPFFFLNTGLNTSFNFADPAVWTLFGVGFLACTVGRVAGTMLAARAVGETWAFGLAAGSLLQTKGLMAIVVMTIFAKEQVVSQTTFSAAVVMALASTALTMPLVRLIMARCGDAVRGSGRRRTETLVAPAA</sequence>
<evidence type="ECO:0000313" key="10">
    <source>
        <dbReference type="Proteomes" id="UP000766595"/>
    </source>
</evidence>
<keyword evidence="3 7" id="KW-0812">Transmembrane</keyword>
<organism evidence="9 10">
    <name type="scientific">Prosthecodimorpha staleyi</name>
    <dbReference type="NCBI Taxonomy" id="2840188"/>
    <lineage>
        <taxon>Bacteria</taxon>
        <taxon>Pseudomonadati</taxon>
        <taxon>Pseudomonadota</taxon>
        <taxon>Alphaproteobacteria</taxon>
        <taxon>Hyphomicrobiales</taxon>
        <taxon>Ancalomicrobiaceae</taxon>
        <taxon>Prosthecodimorpha</taxon>
    </lineage>
</organism>
<dbReference type="Gene3D" id="1.20.1530.20">
    <property type="match status" value="1"/>
</dbReference>
<dbReference type="InterPro" id="IPR006153">
    <property type="entry name" value="Cation/H_exchanger_TM"/>
</dbReference>
<dbReference type="Pfam" id="PF00999">
    <property type="entry name" value="Na_H_Exchanger"/>
    <property type="match status" value="1"/>
</dbReference>
<dbReference type="RefSeq" id="WP_261967980.1">
    <property type="nucleotide sequence ID" value="NZ_JAHHZF010000003.1"/>
</dbReference>
<protein>
    <submittedName>
        <fullName evidence="9">Cation:proton antiporter</fullName>
    </submittedName>
</protein>
<feature type="transmembrane region" description="Helical" evidence="7">
    <location>
        <begin position="75"/>
        <end position="94"/>
    </location>
</feature>
<comment type="caution">
    <text evidence="9">The sequence shown here is derived from an EMBL/GenBank/DDBJ whole genome shotgun (WGS) entry which is preliminary data.</text>
</comment>
<feature type="transmembrane region" description="Helical" evidence="7">
    <location>
        <begin position="12"/>
        <end position="31"/>
    </location>
</feature>
<reference evidence="9 10" key="1">
    <citation type="submission" date="2021-06" db="EMBL/GenBank/DDBJ databases">
        <authorList>
            <person name="Grouzdev D.S."/>
            <person name="Koziaeva V."/>
        </authorList>
    </citation>
    <scope>NUCLEOTIDE SEQUENCE [LARGE SCALE GENOMIC DNA]</scope>
    <source>
        <strain evidence="9 10">22</strain>
    </source>
</reference>
<feature type="transmembrane region" description="Helical" evidence="7">
    <location>
        <begin position="243"/>
        <end position="263"/>
    </location>
</feature>
<feature type="transmembrane region" description="Helical" evidence="7">
    <location>
        <begin position="184"/>
        <end position="206"/>
    </location>
</feature>
<name>A0A947D9H5_9HYPH</name>
<feature type="transmembrane region" description="Helical" evidence="7">
    <location>
        <begin position="36"/>
        <end position="55"/>
    </location>
</feature>